<proteinExistence type="predicted"/>
<evidence type="ECO:0000313" key="2">
    <source>
        <dbReference type="Proteomes" id="UP000186922"/>
    </source>
</evidence>
<dbReference type="Proteomes" id="UP000186922">
    <property type="component" value="Unassembled WGS sequence"/>
</dbReference>
<dbReference type="OrthoDB" id="515887at2759"/>
<accession>A0A1D1UMG3</accession>
<reference evidence="1 2" key="1">
    <citation type="journal article" date="2016" name="Nat. Commun.">
        <title>Extremotolerant tardigrade genome and improved radiotolerance of human cultured cells by tardigrade-unique protein.</title>
        <authorList>
            <person name="Hashimoto T."/>
            <person name="Horikawa D.D."/>
            <person name="Saito Y."/>
            <person name="Kuwahara H."/>
            <person name="Kozuka-Hata H."/>
            <person name="Shin-I T."/>
            <person name="Minakuchi Y."/>
            <person name="Ohishi K."/>
            <person name="Motoyama A."/>
            <person name="Aizu T."/>
            <person name="Enomoto A."/>
            <person name="Kondo K."/>
            <person name="Tanaka S."/>
            <person name="Hara Y."/>
            <person name="Koshikawa S."/>
            <person name="Sagara H."/>
            <person name="Miura T."/>
            <person name="Yokobori S."/>
            <person name="Miyagawa K."/>
            <person name="Suzuki Y."/>
            <person name="Kubo T."/>
            <person name="Oyama M."/>
            <person name="Kohara Y."/>
            <person name="Fujiyama A."/>
            <person name="Arakawa K."/>
            <person name="Katayama T."/>
            <person name="Toyoda A."/>
            <person name="Kunieda T."/>
        </authorList>
    </citation>
    <scope>NUCLEOTIDE SEQUENCE [LARGE SCALE GENOMIC DNA]</scope>
    <source>
        <strain evidence="1 2">YOKOZUNA-1</strain>
    </source>
</reference>
<sequence>MGFLTGLLNGYFGWYLTELGASSLLQCAFESIMMVLSGLVIRKEGFHNCMGVCLMSLGISFLG</sequence>
<evidence type="ECO:0000313" key="1">
    <source>
        <dbReference type="EMBL" id="GAU89740.1"/>
    </source>
</evidence>
<keyword evidence="2" id="KW-1185">Reference proteome</keyword>
<protein>
    <submittedName>
        <fullName evidence="1">Uncharacterized protein</fullName>
    </submittedName>
</protein>
<dbReference type="EMBL" id="BDGG01000001">
    <property type="protein sequence ID" value="GAU89740.1"/>
    <property type="molecule type" value="Genomic_DNA"/>
</dbReference>
<comment type="caution">
    <text evidence="1">The sequence shown here is derived from an EMBL/GenBank/DDBJ whole genome shotgun (WGS) entry which is preliminary data.</text>
</comment>
<dbReference type="AlphaFoldDB" id="A0A1D1UMG3"/>
<name>A0A1D1UMG3_RAMVA</name>
<organism evidence="1 2">
    <name type="scientific">Ramazzottius varieornatus</name>
    <name type="common">Water bear</name>
    <name type="synonym">Tardigrade</name>
    <dbReference type="NCBI Taxonomy" id="947166"/>
    <lineage>
        <taxon>Eukaryota</taxon>
        <taxon>Metazoa</taxon>
        <taxon>Ecdysozoa</taxon>
        <taxon>Tardigrada</taxon>
        <taxon>Eutardigrada</taxon>
        <taxon>Parachela</taxon>
        <taxon>Hypsibioidea</taxon>
        <taxon>Ramazzottiidae</taxon>
        <taxon>Ramazzottius</taxon>
    </lineage>
</organism>
<gene>
    <name evidence="1" type="primary">RvY_02252-1</name>
    <name evidence="1" type="synonym">RvY_02252.1</name>
    <name evidence="1" type="ORF">RvY_02252</name>
</gene>